<sequence>MKFELKEMDALRIIEALRSELIFSKTYYEENPKEEDRAGVTSPDEWKELYNKVLLQSKEQGSLTLLKLAE</sequence>
<comment type="caution">
    <text evidence="1">The sequence shown here is derived from an EMBL/GenBank/DDBJ whole genome shotgun (WGS) entry which is preliminary data.</text>
</comment>
<proteinExistence type="predicted"/>
<protein>
    <submittedName>
        <fullName evidence="1">Uncharacterized protein</fullName>
    </submittedName>
</protein>
<gene>
    <name evidence="1" type="ORF">FYJ33_06960</name>
</gene>
<dbReference type="Proteomes" id="UP000460287">
    <property type="component" value="Unassembled WGS sequence"/>
</dbReference>
<dbReference type="AlphaFoldDB" id="A0A7X2T101"/>
<dbReference type="RefSeq" id="WP_154531034.1">
    <property type="nucleotide sequence ID" value="NZ_JAQXTV010000146.1"/>
</dbReference>
<evidence type="ECO:0000313" key="1">
    <source>
        <dbReference type="EMBL" id="MSR91156.1"/>
    </source>
</evidence>
<accession>A0A7X2T101</accession>
<dbReference type="EMBL" id="VULX01000007">
    <property type="protein sequence ID" value="MSR91156.1"/>
    <property type="molecule type" value="Genomic_DNA"/>
</dbReference>
<organism evidence="1 2">
    <name type="scientific">Inconstantimicrobium porci</name>
    <dbReference type="NCBI Taxonomy" id="2652291"/>
    <lineage>
        <taxon>Bacteria</taxon>
        <taxon>Bacillati</taxon>
        <taxon>Bacillota</taxon>
        <taxon>Clostridia</taxon>
        <taxon>Eubacteriales</taxon>
        <taxon>Clostridiaceae</taxon>
        <taxon>Inconstantimicrobium</taxon>
    </lineage>
</organism>
<keyword evidence="2" id="KW-1185">Reference proteome</keyword>
<evidence type="ECO:0000313" key="2">
    <source>
        <dbReference type="Proteomes" id="UP000460287"/>
    </source>
</evidence>
<name>A0A7X2T101_9CLOT</name>
<reference evidence="1 2" key="1">
    <citation type="submission" date="2019-08" db="EMBL/GenBank/DDBJ databases">
        <title>In-depth cultivation of the pig gut microbiome towards novel bacterial diversity and tailored functional studies.</title>
        <authorList>
            <person name="Wylensek D."/>
            <person name="Hitch T.C.A."/>
            <person name="Clavel T."/>
        </authorList>
    </citation>
    <scope>NUCLEOTIDE SEQUENCE [LARGE SCALE GENOMIC DNA]</scope>
    <source>
        <strain evidence="1 2">WCA-383-APC-5B</strain>
    </source>
</reference>